<feature type="compositionally biased region" description="Basic and acidic residues" evidence="1">
    <location>
        <begin position="206"/>
        <end position="219"/>
    </location>
</feature>
<proteinExistence type="predicted"/>
<feature type="compositionally biased region" description="Polar residues" evidence="1">
    <location>
        <begin position="220"/>
        <end position="236"/>
    </location>
</feature>
<reference evidence="2 3" key="1">
    <citation type="submission" date="2014-09" db="EMBL/GenBank/DDBJ databases">
        <authorList>
            <person name="Martin A.A."/>
        </authorList>
    </citation>
    <scope>NUCLEOTIDE SEQUENCE</scope>
    <source>
        <strain evidence="3">ED321</strain>
        <strain evidence="2">ED321 Heterogonic</strain>
    </source>
</reference>
<feature type="region of interest" description="Disordered" evidence="1">
    <location>
        <begin position="202"/>
        <end position="294"/>
    </location>
</feature>
<keyword evidence="3" id="KW-1185">Reference proteome</keyword>
<dbReference type="STRING" id="34506.A0A090LFL8"/>
<dbReference type="GeneID" id="36380956"/>
<feature type="region of interest" description="Disordered" evidence="1">
    <location>
        <begin position="77"/>
        <end position="126"/>
    </location>
</feature>
<dbReference type="SUPFAM" id="SSF50729">
    <property type="entry name" value="PH domain-like"/>
    <property type="match status" value="1"/>
</dbReference>
<evidence type="ECO:0000313" key="2">
    <source>
        <dbReference type="EMBL" id="CEF68586.1"/>
    </source>
</evidence>
<dbReference type="CTD" id="36380956"/>
<dbReference type="AlphaFoldDB" id="A0A090LFL8"/>
<dbReference type="Gene3D" id="2.30.29.30">
    <property type="entry name" value="Pleckstrin-homology domain (PH domain)/Phosphotyrosine-binding domain (PTB)"/>
    <property type="match status" value="1"/>
</dbReference>
<dbReference type="EMBL" id="LN609529">
    <property type="protein sequence ID" value="CEF68586.1"/>
    <property type="molecule type" value="Genomic_DNA"/>
</dbReference>
<protein>
    <submittedName>
        <fullName evidence="2 4">Pleckstrin homology-like domain-containing protein</fullName>
    </submittedName>
</protein>
<sequence length="404" mass="44913">MTIESFKEKLSTLNKCFVDKITEEFSKTPHADFTPCMLDYIKHLSGIDDECCDHFSRTNGVSSPKFPAQKITENPLLPTIVPKLPPPEPVKSGRVGGKIKRKASSSIDDEMNNDEDSGSRKNGTFVVPAAPKSTTSFESKPSLFGSNAKLPDSSKPIPMFNFPTMDSKTTSTNIFTSPSSLTDEKDKNVTKEKTYSIFNSGTLSDISKKPEDSDNDKSNTKPSYPSLFGSTDNTKPMFSFMSAPVSQEKDGKTQTKSTLPTFCFQPNTTVSEKKNEEENKGEEENDEEEEQQEKYDPLQADKDALYNVKCSLHQLIDKQYVKKGVAFINVKELDGKKVIIVRATNAIGSILINTHINENLKVAKLEGTKVRLSFPNSNGSEMETWIARVPGENDVKELLENLKF</sequence>
<feature type="compositionally biased region" description="Acidic residues" evidence="1">
    <location>
        <begin position="107"/>
        <end position="116"/>
    </location>
</feature>
<evidence type="ECO:0000313" key="4">
    <source>
        <dbReference type="WBParaSite" id="SRAE_2000324200.1"/>
    </source>
</evidence>
<feature type="region of interest" description="Disordered" evidence="1">
    <location>
        <begin position="162"/>
        <end position="188"/>
    </location>
</feature>
<evidence type="ECO:0000256" key="1">
    <source>
        <dbReference type="SAM" id="MobiDB-lite"/>
    </source>
</evidence>
<feature type="compositionally biased region" description="Polar residues" evidence="1">
    <location>
        <begin position="254"/>
        <end position="270"/>
    </location>
</feature>
<feature type="compositionally biased region" description="Polar residues" evidence="1">
    <location>
        <begin position="164"/>
        <end position="181"/>
    </location>
</feature>
<dbReference type="WBParaSite" id="SRAE_2000324200.1">
    <property type="protein sequence ID" value="SRAE_2000324200.1"/>
    <property type="gene ID" value="WBGene00263463"/>
</dbReference>
<dbReference type="WormBase" id="SRAE_2000324200">
    <property type="protein sequence ID" value="SRP03096"/>
    <property type="gene ID" value="WBGene00263463"/>
</dbReference>
<evidence type="ECO:0000313" key="5">
    <source>
        <dbReference type="WormBase" id="SRAE_2000324200"/>
    </source>
</evidence>
<accession>A0A090LFL8</accession>
<dbReference type="InterPro" id="IPR011993">
    <property type="entry name" value="PH-like_dom_sf"/>
</dbReference>
<organism evidence="2">
    <name type="scientific">Strongyloides ratti</name>
    <name type="common">Parasitic roundworm</name>
    <dbReference type="NCBI Taxonomy" id="34506"/>
    <lineage>
        <taxon>Eukaryota</taxon>
        <taxon>Metazoa</taxon>
        <taxon>Ecdysozoa</taxon>
        <taxon>Nematoda</taxon>
        <taxon>Chromadorea</taxon>
        <taxon>Rhabditida</taxon>
        <taxon>Tylenchina</taxon>
        <taxon>Panagrolaimomorpha</taxon>
        <taxon>Strongyloidoidea</taxon>
        <taxon>Strongyloididae</taxon>
        <taxon>Strongyloides</taxon>
    </lineage>
</organism>
<reference evidence="4" key="2">
    <citation type="submission" date="2020-12" db="UniProtKB">
        <authorList>
            <consortium name="WormBaseParasite"/>
        </authorList>
    </citation>
    <scope>IDENTIFICATION</scope>
</reference>
<dbReference type="RefSeq" id="XP_024507786.1">
    <property type="nucleotide sequence ID" value="XM_024654412.1"/>
</dbReference>
<dbReference type="Proteomes" id="UP000035682">
    <property type="component" value="Unplaced"/>
</dbReference>
<dbReference type="OrthoDB" id="10062131at2759"/>
<feature type="compositionally biased region" description="Acidic residues" evidence="1">
    <location>
        <begin position="279"/>
        <end position="291"/>
    </location>
</feature>
<name>A0A090LFL8_STRRB</name>
<dbReference type="OMA" id="SPCVRDY"/>
<evidence type="ECO:0000313" key="3">
    <source>
        <dbReference type="Proteomes" id="UP000035682"/>
    </source>
</evidence>
<gene>
    <name evidence="2 4 5" type="ORF">SRAE_2000324200</name>
</gene>